<evidence type="ECO:0000256" key="1">
    <source>
        <dbReference type="SAM" id="MobiDB-lite"/>
    </source>
</evidence>
<evidence type="ECO:0000313" key="2">
    <source>
        <dbReference type="EMBL" id="EGI58826.1"/>
    </source>
</evidence>
<dbReference type="AlphaFoldDB" id="F4X3M9"/>
<name>F4X3M9_ACREC</name>
<feature type="compositionally biased region" description="Basic and acidic residues" evidence="1">
    <location>
        <begin position="20"/>
        <end position="30"/>
    </location>
</feature>
<reference evidence="2" key="1">
    <citation type="submission" date="2011-02" db="EMBL/GenBank/DDBJ databases">
        <title>The genome of the leaf-cutting ant Acromyrmex echinatior suggests key adaptations to social evolution and fungus farming.</title>
        <authorList>
            <person name="Nygaard S."/>
            <person name="Zhang G."/>
        </authorList>
    </citation>
    <scope>NUCLEOTIDE SEQUENCE</scope>
</reference>
<feature type="region of interest" description="Disordered" evidence="1">
    <location>
        <begin position="1"/>
        <end position="30"/>
    </location>
</feature>
<evidence type="ECO:0000313" key="3">
    <source>
        <dbReference type="Proteomes" id="UP000007755"/>
    </source>
</evidence>
<gene>
    <name evidence="2" type="ORF">G5I_12937</name>
</gene>
<dbReference type="EMBL" id="GL888624">
    <property type="protein sequence ID" value="EGI58826.1"/>
    <property type="molecule type" value="Genomic_DNA"/>
</dbReference>
<organism evidence="3">
    <name type="scientific">Acromyrmex echinatior</name>
    <name type="common">Panamanian leafcutter ant</name>
    <name type="synonym">Acromyrmex octospinosus echinatior</name>
    <dbReference type="NCBI Taxonomy" id="103372"/>
    <lineage>
        <taxon>Eukaryota</taxon>
        <taxon>Metazoa</taxon>
        <taxon>Ecdysozoa</taxon>
        <taxon>Arthropoda</taxon>
        <taxon>Hexapoda</taxon>
        <taxon>Insecta</taxon>
        <taxon>Pterygota</taxon>
        <taxon>Neoptera</taxon>
        <taxon>Endopterygota</taxon>
        <taxon>Hymenoptera</taxon>
        <taxon>Apocrita</taxon>
        <taxon>Aculeata</taxon>
        <taxon>Formicoidea</taxon>
        <taxon>Formicidae</taxon>
        <taxon>Myrmicinae</taxon>
        <taxon>Acromyrmex</taxon>
    </lineage>
</organism>
<dbReference type="Proteomes" id="UP000007755">
    <property type="component" value="Unassembled WGS sequence"/>
</dbReference>
<dbReference type="InParanoid" id="F4X3M9"/>
<proteinExistence type="predicted"/>
<protein>
    <submittedName>
        <fullName evidence="2">Uncharacterized protein</fullName>
    </submittedName>
</protein>
<accession>F4X3M9</accession>
<keyword evidence="3" id="KW-1185">Reference proteome</keyword>
<sequence length="143" mass="17276">MHSRKFANIERSQRLKKRKHDSETEVRPARDIGLRSTSSFTFRERKQRIARIIQESWQEDVRRPEKGPNEDPWEAERKRIHTNNSFYKTILSIRSTINARRKRPTFFTIINIRIRTQDSDNSFLDSRNRAFFEGVRLKVSRDE</sequence>